<dbReference type="PATRIC" id="fig|285983.3.peg.4149"/>
<dbReference type="Proteomes" id="UP000032512">
    <property type="component" value="Unassembled WGS sequence"/>
</dbReference>
<gene>
    <name evidence="1" type="ORF">UB32_07775</name>
</gene>
<accession>A0A0D6ZB39</accession>
<dbReference type="EMBL" id="JXIQ01000065">
    <property type="protein sequence ID" value="KIY22560.1"/>
    <property type="molecule type" value="Genomic_DNA"/>
</dbReference>
<comment type="caution">
    <text evidence="1">The sequence shown here is derived from an EMBL/GenBank/DDBJ whole genome shotgun (WGS) entry which is preliminary data.</text>
</comment>
<evidence type="ECO:0000313" key="2">
    <source>
        <dbReference type="Proteomes" id="UP000032512"/>
    </source>
</evidence>
<dbReference type="AlphaFoldDB" id="A0A0D6ZB39"/>
<sequence>MARYYNSDTGRFISRDTFHGFEDDHVSWAVADNFIKVGKISKYLKLVNGSVIKKASKAEYKSS</sequence>
<evidence type="ECO:0000313" key="1">
    <source>
        <dbReference type="EMBL" id="KIY22560.1"/>
    </source>
</evidence>
<proteinExistence type="predicted"/>
<keyword evidence="2" id="KW-1185">Reference proteome</keyword>
<protein>
    <submittedName>
        <fullName evidence="1">Uncharacterized protein</fullName>
    </submittedName>
</protein>
<name>A0A0D6ZB39_9BACI</name>
<organism evidence="1 2">
    <name type="scientific">Mesobacillus subterraneus</name>
    <dbReference type="NCBI Taxonomy" id="285983"/>
    <lineage>
        <taxon>Bacteria</taxon>
        <taxon>Bacillati</taxon>
        <taxon>Bacillota</taxon>
        <taxon>Bacilli</taxon>
        <taxon>Bacillales</taxon>
        <taxon>Bacillaceae</taxon>
        <taxon>Mesobacillus</taxon>
    </lineage>
</organism>
<reference evidence="1 2" key="1">
    <citation type="submission" date="2015-01" db="EMBL/GenBank/DDBJ databases">
        <title>Draft genome sequences of the supercritical CO2 tolerant bacteria Bacillus subterraneus MITOT1 and Bacillus cereus MIT0214.</title>
        <authorList>
            <person name="Peet K.C."/>
            <person name="Thompson J.R."/>
        </authorList>
    </citation>
    <scope>NUCLEOTIDE SEQUENCE [LARGE SCALE GENOMIC DNA]</scope>
    <source>
        <strain evidence="1 2">MITOT1</strain>
    </source>
</reference>